<evidence type="ECO:0000256" key="8">
    <source>
        <dbReference type="ARBA" id="ARBA00022989"/>
    </source>
</evidence>
<feature type="transmembrane region" description="Helical" evidence="11">
    <location>
        <begin position="235"/>
        <end position="259"/>
    </location>
</feature>
<dbReference type="PANTHER" id="PTHR43738">
    <property type="entry name" value="ABC TRANSPORTER, MEMBRANE PROTEIN"/>
    <property type="match status" value="1"/>
</dbReference>
<evidence type="ECO:0000256" key="4">
    <source>
        <dbReference type="ARBA" id="ARBA00016962"/>
    </source>
</evidence>
<evidence type="ECO:0000256" key="11">
    <source>
        <dbReference type="SAM" id="Phobius"/>
    </source>
</evidence>
<dbReference type="RefSeq" id="WP_084099341.1">
    <property type="nucleotide sequence ID" value="NZ_FWXK01000007.1"/>
</dbReference>
<comment type="subcellular location">
    <subcellularLocation>
        <location evidence="1">Cell membrane</location>
        <topology evidence="1">Multi-pass membrane protein</topology>
    </subcellularLocation>
</comment>
<dbReference type="OrthoDB" id="384327at2"/>
<keyword evidence="9 11" id="KW-0472">Membrane</keyword>
<dbReference type="STRING" id="371602.SAMN04487984_1223"/>
<name>A0A1W1ZB27_9LACT</name>
<feature type="transmembrane region" description="Helical" evidence="11">
    <location>
        <begin position="15"/>
        <end position="39"/>
    </location>
</feature>
<evidence type="ECO:0000256" key="2">
    <source>
        <dbReference type="ARBA" id="ARBA00008697"/>
    </source>
</evidence>
<comment type="similarity">
    <text evidence="2">Belongs to the ABC-4 integral membrane protein family. HrtB subfamily.</text>
</comment>
<evidence type="ECO:0000313" key="13">
    <source>
        <dbReference type="EMBL" id="SMC45522.1"/>
    </source>
</evidence>
<keyword evidence="5" id="KW-0813">Transport</keyword>
<organism evidence="13 14">
    <name type="scientific">Aerococcus suis</name>
    <dbReference type="NCBI Taxonomy" id="371602"/>
    <lineage>
        <taxon>Bacteria</taxon>
        <taxon>Bacillati</taxon>
        <taxon>Bacillota</taxon>
        <taxon>Bacilli</taxon>
        <taxon>Lactobacillales</taxon>
        <taxon>Aerococcaceae</taxon>
        <taxon>Aerococcus</taxon>
    </lineage>
</organism>
<evidence type="ECO:0000256" key="1">
    <source>
        <dbReference type="ARBA" id="ARBA00004651"/>
    </source>
</evidence>
<gene>
    <name evidence="13" type="ORF">SAMN04487984_1223</name>
</gene>
<dbReference type="InterPro" id="IPR051125">
    <property type="entry name" value="ABC-4/HrtB_transporter"/>
</dbReference>
<dbReference type="GO" id="GO:0005886">
    <property type="term" value="C:plasma membrane"/>
    <property type="evidence" value="ECO:0007669"/>
    <property type="project" value="UniProtKB-SubCell"/>
</dbReference>
<comment type="function">
    <text evidence="10">Part of the ABC transporter complex hrt involved in hemin import. Responsible for the translocation of the substrate across the membrane.</text>
</comment>
<evidence type="ECO:0000256" key="3">
    <source>
        <dbReference type="ARBA" id="ARBA00011131"/>
    </source>
</evidence>
<protein>
    <recommendedName>
        <fullName evidence="4">Putative hemin transport system permease protein HrtB</fullName>
    </recommendedName>
</protein>
<evidence type="ECO:0000256" key="7">
    <source>
        <dbReference type="ARBA" id="ARBA00022692"/>
    </source>
</evidence>
<keyword evidence="8 11" id="KW-1133">Transmembrane helix</keyword>
<feature type="transmembrane region" description="Helical" evidence="11">
    <location>
        <begin position="320"/>
        <end position="340"/>
    </location>
</feature>
<keyword evidence="14" id="KW-1185">Reference proteome</keyword>
<evidence type="ECO:0000256" key="9">
    <source>
        <dbReference type="ARBA" id="ARBA00023136"/>
    </source>
</evidence>
<evidence type="ECO:0000313" key="14">
    <source>
        <dbReference type="Proteomes" id="UP000243884"/>
    </source>
</evidence>
<evidence type="ECO:0000259" key="12">
    <source>
        <dbReference type="Pfam" id="PF02687"/>
    </source>
</evidence>
<dbReference type="PANTHER" id="PTHR43738:SF1">
    <property type="entry name" value="HEMIN TRANSPORT SYSTEM PERMEASE PROTEIN HRTB-RELATED"/>
    <property type="match status" value="1"/>
</dbReference>
<dbReference type="InterPro" id="IPR003838">
    <property type="entry name" value="ABC3_permease_C"/>
</dbReference>
<accession>A0A1W1ZB27</accession>
<dbReference type="AlphaFoldDB" id="A0A1W1ZB27"/>
<evidence type="ECO:0000256" key="5">
    <source>
        <dbReference type="ARBA" id="ARBA00022448"/>
    </source>
</evidence>
<dbReference type="EMBL" id="FWXK01000007">
    <property type="protein sequence ID" value="SMC45522.1"/>
    <property type="molecule type" value="Genomic_DNA"/>
</dbReference>
<feature type="transmembrane region" description="Helical" evidence="11">
    <location>
        <begin position="279"/>
        <end position="308"/>
    </location>
</feature>
<reference evidence="14" key="1">
    <citation type="submission" date="2017-04" db="EMBL/GenBank/DDBJ databases">
        <authorList>
            <person name="Varghese N."/>
            <person name="Submissions S."/>
        </authorList>
    </citation>
    <scope>NUCLEOTIDE SEQUENCE [LARGE SCALE GENOMIC DNA]</scope>
    <source>
        <strain evidence="14">DSM 21500</strain>
    </source>
</reference>
<feature type="domain" description="ABC3 transporter permease C-terminal" evidence="12">
    <location>
        <begin position="239"/>
        <end position="350"/>
    </location>
</feature>
<evidence type="ECO:0000256" key="6">
    <source>
        <dbReference type="ARBA" id="ARBA00022475"/>
    </source>
</evidence>
<comment type="subunit">
    <text evidence="3">The complex is composed of two ATP-binding proteins (HrtA), two transmembrane proteins (HrtB) and a solute-binding protein.</text>
</comment>
<keyword evidence="7 11" id="KW-0812">Transmembrane</keyword>
<sequence>MFLALKEIQYSKLRYALVVGLLFFVSLLVFFLTGLAYGLAQSNRSAIDEWQADEIILSDGVSNQLRMSQFPLDDWDEISADEKAPIGVQDALFENPNDGEDEAIQGQLFGIELDSFLKPEIVDGEDIDGENEVIVDTTLLEKNNLSIGDKLKFNDSDDELTIVGVTEGHQLSVQPGIYLSLDDYANLEMTPGSEDTPIISAGIIRGEASVDEDEFDQSAIDDFIQDLPGYAAQNLTFLLMIGFLVIISAIILGIFIYILTLQKVSTFGVMKAQGIGDRYIITSVVAQTFILSIIGIAGGLIVTGLVSFGLPADVPYENNWPFYAGISALMVVVSVLGGLFSARTITKIDPLEAIG</sequence>
<proteinExistence type="inferred from homology"/>
<dbReference type="Proteomes" id="UP000243884">
    <property type="component" value="Unassembled WGS sequence"/>
</dbReference>
<evidence type="ECO:0000256" key="10">
    <source>
        <dbReference type="ARBA" id="ARBA00024973"/>
    </source>
</evidence>
<keyword evidence="6" id="KW-1003">Cell membrane</keyword>
<dbReference type="Pfam" id="PF02687">
    <property type="entry name" value="FtsX"/>
    <property type="match status" value="1"/>
</dbReference>